<proteinExistence type="inferred from homology"/>
<feature type="domain" description="Activator of Hsp90 ATPase homologue 1/2-like C-terminal" evidence="2">
    <location>
        <begin position="13"/>
        <end position="151"/>
    </location>
</feature>
<protein>
    <submittedName>
        <fullName evidence="3">Uncharacterized conserved protein YndB, AHSA1/START domain</fullName>
    </submittedName>
</protein>
<gene>
    <name evidence="3" type="ORF">SAMN06295905_3313</name>
</gene>
<dbReference type="InterPro" id="IPR023393">
    <property type="entry name" value="START-like_dom_sf"/>
</dbReference>
<dbReference type="InterPro" id="IPR013538">
    <property type="entry name" value="ASHA1/2-like_C"/>
</dbReference>
<keyword evidence="4" id="KW-1185">Reference proteome</keyword>
<dbReference type="RefSeq" id="WP_086471637.1">
    <property type="nucleotide sequence ID" value="NZ_FXWK01000002.1"/>
</dbReference>
<dbReference type="Gene3D" id="3.30.530.20">
    <property type="match status" value="1"/>
</dbReference>
<dbReference type="Pfam" id="PF08327">
    <property type="entry name" value="AHSA1"/>
    <property type="match status" value="1"/>
</dbReference>
<name>A0A1Y6GC09_9HYPH</name>
<evidence type="ECO:0000259" key="2">
    <source>
        <dbReference type="Pfam" id="PF08327"/>
    </source>
</evidence>
<organism evidence="3 4">
    <name type="scientific">Devosia lucknowensis</name>
    <dbReference type="NCBI Taxonomy" id="1096929"/>
    <lineage>
        <taxon>Bacteria</taxon>
        <taxon>Pseudomonadati</taxon>
        <taxon>Pseudomonadota</taxon>
        <taxon>Alphaproteobacteria</taxon>
        <taxon>Hyphomicrobiales</taxon>
        <taxon>Devosiaceae</taxon>
        <taxon>Devosia</taxon>
    </lineage>
</organism>
<dbReference type="EMBL" id="FXWK01000002">
    <property type="protein sequence ID" value="SMQ86017.1"/>
    <property type="molecule type" value="Genomic_DNA"/>
</dbReference>
<dbReference type="SUPFAM" id="SSF55961">
    <property type="entry name" value="Bet v1-like"/>
    <property type="match status" value="1"/>
</dbReference>
<comment type="similarity">
    <text evidence="1">Belongs to the AHA1 family.</text>
</comment>
<dbReference type="AlphaFoldDB" id="A0A1Y6GC09"/>
<dbReference type="OrthoDB" id="9786557at2"/>
<evidence type="ECO:0000256" key="1">
    <source>
        <dbReference type="ARBA" id="ARBA00006817"/>
    </source>
</evidence>
<evidence type="ECO:0000313" key="3">
    <source>
        <dbReference type="EMBL" id="SMQ86017.1"/>
    </source>
</evidence>
<sequence>MSRVDQASRLIHADAQTVYAAMTEADALVAWLPPTGMSGEMLEFEPRAGGHYKMVLRYDDVSIEGKSGGAQDVVDVRYTELEPGALVSQAVDFVSDDPRFAGTMTMDWIIAEEAGQTLVTIRATNVPEGIGAEDHAEGLASSLENLAAFVERRLPAGPRSRWSGP</sequence>
<accession>A0A1Y6GC09</accession>
<evidence type="ECO:0000313" key="4">
    <source>
        <dbReference type="Proteomes" id="UP000194474"/>
    </source>
</evidence>
<reference evidence="4" key="1">
    <citation type="submission" date="2017-04" db="EMBL/GenBank/DDBJ databases">
        <authorList>
            <person name="Varghese N."/>
            <person name="Submissions S."/>
        </authorList>
    </citation>
    <scope>NUCLEOTIDE SEQUENCE [LARGE SCALE GENOMIC DNA]</scope>
</reference>
<dbReference type="Proteomes" id="UP000194474">
    <property type="component" value="Unassembled WGS sequence"/>
</dbReference>